<dbReference type="PANTHER" id="PTHR22946">
    <property type="entry name" value="DIENELACTONE HYDROLASE DOMAIN-CONTAINING PROTEIN-RELATED"/>
    <property type="match status" value="1"/>
</dbReference>
<comment type="similarity">
    <text evidence="2">Belongs to the AB hydrolase superfamily. FUS2 hydrolase family.</text>
</comment>
<dbReference type="InterPro" id="IPR000073">
    <property type="entry name" value="AB_hydrolase_1"/>
</dbReference>
<organism evidence="4">
    <name type="scientific">Gordonia amarae</name>
    <dbReference type="NCBI Taxonomy" id="36821"/>
    <lineage>
        <taxon>Bacteria</taxon>
        <taxon>Bacillati</taxon>
        <taxon>Actinomycetota</taxon>
        <taxon>Actinomycetes</taxon>
        <taxon>Mycobacteriales</taxon>
        <taxon>Gordoniaceae</taxon>
        <taxon>Gordonia</taxon>
    </lineage>
</organism>
<keyword evidence="1 4" id="KW-0378">Hydrolase</keyword>
<gene>
    <name evidence="4" type="ORF">GII30_05375</name>
</gene>
<evidence type="ECO:0000313" key="4">
    <source>
        <dbReference type="EMBL" id="QHN41819.1"/>
    </source>
</evidence>
<dbReference type="Pfam" id="PF00561">
    <property type="entry name" value="Abhydrolase_1"/>
    <property type="match status" value="1"/>
</dbReference>
<name>A0A857L3G2_9ACTN</name>
<evidence type="ECO:0000256" key="2">
    <source>
        <dbReference type="ARBA" id="ARBA00038115"/>
    </source>
</evidence>
<protein>
    <submittedName>
        <fullName evidence="4">Alpha/beta fold hydrolase</fullName>
    </submittedName>
</protein>
<dbReference type="Gene3D" id="3.40.50.1820">
    <property type="entry name" value="alpha/beta hydrolase"/>
    <property type="match status" value="1"/>
</dbReference>
<dbReference type="InterPro" id="IPR029058">
    <property type="entry name" value="AB_hydrolase_fold"/>
</dbReference>
<reference evidence="4" key="1">
    <citation type="journal article" date="2021" name="Nat. Microbiol.">
        <title>Cocultivation of an ultrasmall environmental parasitic bacterium with lytic ability against bacteria associated with wastewater foams.</title>
        <authorList>
            <person name="Batinovic S."/>
            <person name="Rose J.J.A."/>
            <person name="Ratcliffe J."/>
            <person name="Seviour R.J."/>
            <person name="Petrovski S."/>
        </authorList>
    </citation>
    <scope>NUCLEOTIDE SEQUENCE</scope>
    <source>
        <strain evidence="4">CON44</strain>
    </source>
</reference>
<dbReference type="EMBL" id="CP045810">
    <property type="protein sequence ID" value="QHN41819.1"/>
    <property type="molecule type" value="Genomic_DNA"/>
</dbReference>
<dbReference type="GO" id="GO:0052689">
    <property type="term" value="F:carboxylic ester hydrolase activity"/>
    <property type="evidence" value="ECO:0007669"/>
    <property type="project" value="UniProtKB-ARBA"/>
</dbReference>
<dbReference type="AlphaFoldDB" id="A0A857L3G2"/>
<dbReference type="InterPro" id="IPR050261">
    <property type="entry name" value="FrsA_esterase"/>
</dbReference>
<evidence type="ECO:0000256" key="1">
    <source>
        <dbReference type="ARBA" id="ARBA00022801"/>
    </source>
</evidence>
<accession>A0A857L3G2</accession>
<feature type="domain" description="AB hydrolase-1" evidence="3">
    <location>
        <begin position="33"/>
        <end position="266"/>
    </location>
</feature>
<proteinExistence type="inferred from homology"/>
<dbReference type="SUPFAM" id="SSF53474">
    <property type="entry name" value="alpha/beta-Hydrolases"/>
    <property type="match status" value="1"/>
</dbReference>
<sequence>MPQSFSITSDGTTCDAWYFPASNDDLTTPAGRPAVVMAHGFAGTKDCGLDSFGSRLADAGLDVVAFDYRGFGASEGEPRQIISPPAQIADYRAALAATAALPGVDPDRLVLWGVSMSGGTVLDVAAGRADVAAVISLTPLVTALANEKPPAHREGAPGDANRTAGSTASLLALAARDKLAARTGRRRVMAPVVGQPGETALINFPGTYDDYVSIAGPTWRNEVNASIALDALANRPNRAAGKVTCPALFQIADHDRCVPVHAAVKAGVKAGALIRHYPCDHFDVYPGKRWHQHIIDHQVAFLTKVLRPQVPAPL</sequence>
<evidence type="ECO:0000259" key="3">
    <source>
        <dbReference type="Pfam" id="PF00561"/>
    </source>
</evidence>
<dbReference type="PANTHER" id="PTHR22946:SF9">
    <property type="entry name" value="POLYKETIDE TRANSFERASE AF380"/>
    <property type="match status" value="1"/>
</dbReference>